<reference evidence="1 2" key="1">
    <citation type="submission" date="2021-07" db="EMBL/GenBank/DDBJ databases">
        <title>Alteriqipengyuania abyssalis NZ-12B nov, sp.nov isolated from deep sea sponge in pacific ocean.</title>
        <authorList>
            <person name="Tareen S."/>
            <person name="Wink J."/>
        </authorList>
    </citation>
    <scope>NUCLEOTIDE SEQUENCE [LARGE SCALE GENOMIC DNA]</scope>
    <source>
        <strain evidence="1 2">NZ-12B</strain>
    </source>
</reference>
<accession>A0ABS7PBV0</accession>
<evidence type="ECO:0000313" key="2">
    <source>
        <dbReference type="Proteomes" id="UP000759298"/>
    </source>
</evidence>
<comment type="caution">
    <text evidence="1">The sequence shown here is derived from an EMBL/GenBank/DDBJ whole genome shotgun (WGS) entry which is preliminary data.</text>
</comment>
<keyword evidence="2" id="KW-1185">Reference proteome</keyword>
<dbReference type="Proteomes" id="UP000759298">
    <property type="component" value="Unassembled WGS sequence"/>
</dbReference>
<name>A0ABS7PBV0_9SPHN</name>
<sequence length="230" mass="24161">MRYRHARPGFAPEFKHYRQRMPTAMIARHRTFALIAAIATLPLSACTTARPAGPIEVTRFIAPDSRAQLGDTTLRVETAPGSQEQGLAMLPYTQAVARELSTFGYAENARPSARQLASVSVEREQLTEGGRRSPVSVGAGGSAGSYGSGVGLGVGINLGGGADERVITRLSVSLRDVTSGTVLWEGRARLDAPVGSRLAQSDAAAAALAEALFRGFPGNSGETIEVEVNP</sequence>
<gene>
    <name evidence="1" type="ORF">KYN89_05665</name>
</gene>
<evidence type="ECO:0000313" key="1">
    <source>
        <dbReference type="EMBL" id="MBY8336528.1"/>
    </source>
</evidence>
<dbReference type="EMBL" id="JAHWXP010000002">
    <property type="protein sequence ID" value="MBY8336528.1"/>
    <property type="molecule type" value="Genomic_DNA"/>
</dbReference>
<protein>
    <submittedName>
        <fullName evidence="1">DUF4136 domain-containing protein</fullName>
    </submittedName>
</protein>
<proteinExistence type="predicted"/>
<organism evidence="1 2">
    <name type="scientific">Alteriqipengyuania abyssalis</name>
    <dbReference type="NCBI Taxonomy" id="2860200"/>
    <lineage>
        <taxon>Bacteria</taxon>
        <taxon>Pseudomonadati</taxon>
        <taxon>Pseudomonadota</taxon>
        <taxon>Alphaproteobacteria</taxon>
        <taxon>Sphingomonadales</taxon>
        <taxon>Erythrobacteraceae</taxon>
        <taxon>Alteriqipengyuania</taxon>
    </lineage>
</organism>